<sequence>MVGRRNGPGRSGGGGMSFWSVPVPLALCDLNNALRREVKRSSGGYKAFITSVAIYSCQ</sequence>
<protein>
    <submittedName>
        <fullName evidence="1">Uncharacterized protein</fullName>
    </submittedName>
</protein>
<dbReference type="AlphaFoldDB" id="A0A2T5B950"/>
<accession>A0A2T5B950</accession>
<gene>
    <name evidence="1" type="ORF">C7449_104558</name>
</gene>
<dbReference type="Proteomes" id="UP000241247">
    <property type="component" value="Unassembled WGS sequence"/>
</dbReference>
<proteinExistence type="predicted"/>
<reference evidence="1 2" key="1">
    <citation type="submission" date="2018-04" db="EMBL/GenBank/DDBJ databases">
        <title>Genomic Encyclopedia of Type Strains, Phase IV (KMG-IV): sequencing the most valuable type-strain genomes for metagenomic binning, comparative biology and taxonomic classification.</title>
        <authorList>
            <person name="Goeker M."/>
        </authorList>
    </citation>
    <scope>NUCLEOTIDE SEQUENCE [LARGE SCALE GENOMIC DNA]</scope>
    <source>
        <strain evidence="1 2">DSM 7138</strain>
    </source>
</reference>
<name>A0A2T5B950_MYCDI</name>
<keyword evidence="2" id="KW-1185">Reference proteome</keyword>
<evidence type="ECO:0000313" key="1">
    <source>
        <dbReference type="EMBL" id="PTM95477.1"/>
    </source>
</evidence>
<dbReference type="EMBL" id="PZZZ01000004">
    <property type="protein sequence ID" value="PTM95477.1"/>
    <property type="molecule type" value="Genomic_DNA"/>
</dbReference>
<organism evidence="1 2">
    <name type="scientific">Mycoplana dimorpha</name>
    <dbReference type="NCBI Taxonomy" id="28320"/>
    <lineage>
        <taxon>Bacteria</taxon>
        <taxon>Pseudomonadati</taxon>
        <taxon>Pseudomonadota</taxon>
        <taxon>Alphaproteobacteria</taxon>
        <taxon>Hyphomicrobiales</taxon>
        <taxon>Rhizobiaceae</taxon>
        <taxon>Mycoplana</taxon>
    </lineage>
</organism>
<evidence type="ECO:0000313" key="2">
    <source>
        <dbReference type="Proteomes" id="UP000241247"/>
    </source>
</evidence>
<comment type="caution">
    <text evidence="1">The sequence shown here is derived from an EMBL/GenBank/DDBJ whole genome shotgun (WGS) entry which is preliminary data.</text>
</comment>